<sequence length="897" mass="103294">MDPLSALSVAGCVVQFIDFTCKVVSKSYQLYRTPDGVLQEDLELEAIAGNFRHLTSRVTKALPSYLELREQTPDVVAFLYMVQQCRETSSKLINVIETIRRSGKSGKWNSFRQALVSVWKEDEVNQLTQRMDRLRQSMVLNLVFAMGKQTSTHNDLLEKLSENTMRMERNILHAIETSNCNPQNQQHLIFLGQQMSTLAQEELELQTAERLRETLCFPRIRERKARIPDAHRETFGWVFGLNQTQLHQTQTFVRWLEEDKNSLYWITGKPGSGKSTLMKYLVEESQTQKILQDWAKPKTLLRADVFFWNAGTQIQKSLCGLIRSLLYDMLSDRADLVSAIFPGRWRMAQLCFIIPGDWSEVELSDAFDLLISLVSKESKICIFIDGLDEYDGDHRQIISLLKKTCSHTDVKICLSSRPWIVFEKAFRDCSNLRVHELTYRDITRYVESTLAANEDFMEIKQTNACVAEEIIREICVKAQGVFLWVVLVVRSLVEGVENNDHMSDLQRRLRMLPSDLQEYFSHIMAGLEEFYMKRASQFFQIALSSDGPLTLLTYSLIHDETITSHSSSVGPLTDTEIERMHKKASDQINACCKGLMEVKQREFFPGISQYSVEFLHRTVKDFLLNKISDDFLKQGKGPDFDLPVLLSRAFLYQIRRVPTHHPEELRKDLGLLVDNLTFYGSQVESQTQSCEFTKPMMNEVGNLLSTYSKFKDPVTPIFIGRESTQEYEPMLFGKDFEANPAALTKSLLILSMRTDMRFYFEAKLDENQHLLLDETYRPLIDYARRAPRTPTKPAIFELLDCPVSLANVSFEPCTWAVEIILRARKDVENASWRPKPKHPAKWFEAGRPKAKIPATTLQEANPQVTTLQDTNLPVVMEHKTKSPSFLGKIKNRIKSKK</sequence>
<gene>
    <name evidence="4" type="ORF">BP5553_03078</name>
</gene>
<protein>
    <submittedName>
        <fullName evidence="4">Uncharacterized protein</fullName>
    </submittedName>
</protein>
<dbReference type="SUPFAM" id="SSF52540">
    <property type="entry name" value="P-loop containing nucleoside triphosphate hydrolases"/>
    <property type="match status" value="1"/>
</dbReference>
<evidence type="ECO:0000313" key="5">
    <source>
        <dbReference type="Proteomes" id="UP000254866"/>
    </source>
</evidence>
<dbReference type="Pfam" id="PF25053">
    <property type="entry name" value="DUF7791"/>
    <property type="match status" value="1"/>
</dbReference>
<dbReference type="Proteomes" id="UP000254866">
    <property type="component" value="Unassembled WGS sequence"/>
</dbReference>
<dbReference type="STRING" id="2656787.A0A370TTC5"/>
<dbReference type="Gene3D" id="3.40.50.300">
    <property type="entry name" value="P-loop containing nucleotide triphosphate hydrolases"/>
    <property type="match status" value="1"/>
</dbReference>
<dbReference type="InterPro" id="IPR056884">
    <property type="entry name" value="NPHP3-like_N"/>
</dbReference>
<accession>A0A370TTC5</accession>
<keyword evidence="1" id="KW-0677">Repeat</keyword>
<dbReference type="InterPro" id="IPR056693">
    <property type="entry name" value="DUF7791"/>
</dbReference>
<feature type="domain" description="Nephrocystin 3-like N-terminal" evidence="2">
    <location>
        <begin position="246"/>
        <end position="417"/>
    </location>
</feature>
<keyword evidence="5" id="KW-1185">Reference proteome</keyword>
<name>A0A370TTC5_9HELO</name>
<dbReference type="EMBL" id="NPIC01000002">
    <property type="protein sequence ID" value="RDL38738.1"/>
    <property type="molecule type" value="Genomic_DNA"/>
</dbReference>
<evidence type="ECO:0000259" key="3">
    <source>
        <dbReference type="Pfam" id="PF25053"/>
    </source>
</evidence>
<dbReference type="InterPro" id="IPR027417">
    <property type="entry name" value="P-loop_NTPase"/>
</dbReference>
<dbReference type="AlphaFoldDB" id="A0A370TTC5"/>
<dbReference type="PANTHER" id="PTHR10039">
    <property type="entry name" value="AMELOGENIN"/>
    <property type="match status" value="1"/>
</dbReference>
<organism evidence="4 5">
    <name type="scientific">Venustampulla echinocandica</name>
    <dbReference type="NCBI Taxonomy" id="2656787"/>
    <lineage>
        <taxon>Eukaryota</taxon>
        <taxon>Fungi</taxon>
        <taxon>Dikarya</taxon>
        <taxon>Ascomycota</taxon>
        <taxon>Pezizomycotina</taxon>
        <taxon>Leotiomycetes</taxon>
        <taxon>Helotiales</taxon>
        <taxon>Pleuroascaceae</taxon>
        <taxon>Venustampulla</taxon>
    </lineage>
</organism>
<dbReference type="PANTHER" id="PTHR10039:SF5">
    <property type="entry name" value="NACHT DOMAIN-CONTAINING PROTEIN"/>
    <property type="match status" value="1"/>
</dbReference>
<feature type="domain" description="DUF7791" evidence="3">
    <location>
        <begin position="527"/>
        <end position="660"/>
    </location>
</feature>
<proteinExistence type="predicted"/>
<evidence type="ECO:0000256" key="1">
    <source>
        <dbReference type="ARBA" id="ARBA00022737"/>
    </source>
</evidence>
<evidence type="ECO:0000259" key="2">
    <source>
        <dbReference type="Pfam" id="PF24883"/>
    </source>
</evidence>
<dbReference type="RefSeq" id="XP_031871394.1">
    <property type="nucleotide sequence ID" value="XM_032011701.1"/>
</dbReference>
<dbReference type="Pfam" id="PF24883">
    <property type="entry name" value="NPHP3_N"/>
    <property type="match status" value="1"/>
</dbReference>
<evidence type="ECO:0000313" key="4">
    <source>
        <dbReference type="EMBL" id="RDL38738.1"/>
    </source>
</evidence>
<dbReference type="OrthoDB" id="341259at2759"/>
<reference evidence="4 5" key="1">
    <citation type="journal article" date="2018" name="IMA Fungus">
        <title>IMA Genome-F 9: Draft genome sequence of Annulohypoxylon stygium, Aspergillus mulundensis, Berkeleyomyces basicola (syn. Thielaviopsis basicola), Ceratocystis smalleyi, two Cercospora beticola strains, Coleophoma cylindrospora, Fusarium fracticaudum, Phialophora cf. hyalina, and Morchella septimelata.</title>
        <authorList>
            <person name="Wingfield B.D."/>
            <person name="Bills G.F."/>
            <person name="Dong Y."/>
            <person name="Huang W."/>
            <person name="Nel W.J."/>
            <person name="Swalarsk-Parry B.S."/>
            <person name="Vaghefi N."/>
            <person name="Wilken P.M."/>
            <person name="An Z."/>
            <person name="de Beer Z.W."/>
            <person name="De Vos L."/>
            <person name="Chen L."/>
            <person name="Duong T.A."/>
            <person name="Gao Y."/>
            <person name="Hammerbacher A."/>
            <person name="Kikkert J.R."/>
            <person name="Li Y."/>
            <person name="Li H."/>
            <person name="Li K."/>
            <person name="Li Q."/>
            <person name="Liu X."/>
            <person name="Ma X."/>
            <person name="Naidoo K."/>
            <person name="Pethybridge S.J."/>
            <person name="Sun J."/>
            <person name="Steenkamp E.T."/>
            <person name="van der Nest M.A."/>
            <person name="van Wyk S."/>
            <person name="Wingfield M.J."/>
            <person name="Xiong C."/>
            <person name="Yue Q."/>
            <person name="Zhang X."/>
        </authorList>
    </citation>
    <scope>NUCLEOTIDE SEQUENCE [LARGE SCALE GENOMIC DNA]</scope>
    <source>
        <strain evidence="4 5">BP 5553</strain>
    </source>
</reference>
<comment type="caution">
    <text evidence="4">The sequence shown here is derived from an EMBL/GenBank/DDBJ whole genome shotgun (WGS) entry which is preliminary data.</text>
</comment>
<dbReference type="GeneID" id="43595927"/>